<dbReference type="KEGG" id="caci:CLOAM0639"/>
<reference evidence="1 2" key="1">
    <citation type="journal article" date="2008" name="J. Bacteriol.">
        <title>'Candidatus Cloacamonas acidaminovorans': genome sequence reconstruction provides a first glimpse of a new bacterial division.</title>
        <authorList>
            <person name="Pelletier E."/>
            <person name="Kreimeyer A."/>
            <person name="Bocs S."/>
            <person name="Rouy Z."/>
            <person name="Gyapay G."/>
            <person name="Chouari R."/>
            <person name="Riviere D."/>
            <person name="Ganesan A."/>
            <person name="Daegelen P."/>
            <person name="Sghir A."/>
            <person name="Cohen G.N."/>
            <person name="Medigue C."/>
            <person name="Weissenbach J."/>
            <person name="Le Paslier D."/>
        </authorList>
    </citation>
    <scope>NUCLEOTIDE SEQUENCE [LARGE SCALE GENOMIC DNA]</scope>
    <source>
        <strain evidence="2">Evry</strain>
    </source>
</reference>
<evidence type="ECO:0000313" key="1">
    <source>
        <dbReference type="EMBL" id="CAO80524.1"/>
    </source>
</evidence>
<keyword evidence="2" id="KW-1185">Reference proteome</keyword>
<dbReference type="EMBL" id="CU466930">
    <property type="protein sequence ID" value="CAO80524.1"/>
    <property type="molecule type" value="Genomic_DNA"/>
</dbReference>
<dbReference type="Proteomes" id="UP000002019">
    <property type="component" value="Chromosome"/>
</dbReference>
<organism evidence="1 2">
    <name type="scientific">Cloacimonas acidaminovorans (strain Evry)</name>
    <dbReference type="NCBI Taxonomy" id="459349"/>
    <lineage>
        <taxon>Bacteria</taxon>
        <taxon>Pseudomonadati</taxon>
        <taxon>Candidatus Cloacimonadota</taxon>
        <taxon>Candidatus Cloacimonadia</taxon>
        <taxon>Candidatus Cloacimonadales</taxon>
        <taxon>Candidatus Cloacimonadaceae</taxon>
        <taxon>Candidatus Cloacimonas</taxon>
    </lineage>
</organism>
<dbReference type="AlphaFoldDB" id="B0VEV7"/>
<sequence>MIDNPNPIFNSALNYENYKREYYKTMAFIPIKYWTVKNFNPKPIDFSVTLLTGDLEVNFYICTVFCPPASVFCHSALPAESIPY</sequence>
<proteinExistence type="predicted"/>
<name>B0VEV7_CLOAI</name>
<dbReference type="HOGENOM" id="CLU_2521648_0_0_0"/>
<accession>B0VEV7</accession>
<protein>
    <submittedName>
        <fullName evidence="1">Uncharacterized protein</fullName>
    </submittedName>
</protein>
<gene>
    <name evidence="1" type="ordered locus">CLOAM0639</name>
</gene>
<evidence type="ECO:0000313" key="2">
    <source>
        <dbReference type="Proteomes" id="UP000002019"/>
    </source>
</evidence>